<feature type="compositionally biased region" description="Low complexity" evidence="1">
    <location>
        <begin position="284"/>
        <end position="303"/>
    </location>
</feature>
<feature type="compositionally biased region" description="Pro residues" evidence="1">
    <location>
        <begin position="144"/>
        <end position="154"/>
    </location>
</feature>
<protein>
    <recommendedName>
        <fullName evidence="4">Tetratricopeptide repeat protein</fullName>
    </recommendedName>
</protein>
<dbReference type="Proteomes" id="UP000076335">
    <property type="component" value="Unassembled WGS sequence"/>
</dbReference>
<dbReference type="EMBL" id="LPVY01000021">
    <property type="protein sequence ID" value="KZB62304.1"/>
    <property type="molecule type" value="Genomic_DNA"/>
</dbReference>
<gene>
    <name evidence="2" type="ORF">AUP42_05000</name>
</gene>
<dbReference type="OrthoDB" id="7431909at2"/>
<evidence type="ECO:0000313" key="3">
    <source>
        <dbReference type="Proteomes" id="UP000076335"/>
    </source>
</evidence>
<feature type="region of interest" description="Disordered" evidence="1">
    <location>
        <begin position="134"/>
        <end position="182"/>
    </location>
</feature>
<feature type="compositionally biased region" description="Pro residues" evidence="1">
    <location>
        <begin position="304"/>
        <end position="316"/>
    </location>
</feature>
<dbReference type="RefSeq" id="WP_062952879.1">
    <property type="nucleotide sequence ID" value="NZ_LPVY01000021.1"/>
</dbReference>
<feature type="compositionally biased region" description="Low complexity" evidence="1">
    <location>
        <begin position="171"/>
        <end position="182"/>
    </location>
</feature>
<dbReference type="Gene3D" id="1.25.40.10">
    <property type="entry name" value="Tetratricopeptide repeat domain"/>
    <property type="match status" value="1"/>
</dbReference>
<reference evidence="2 3" key="1">
    <citation type="submission" date="2015-12" db="EMBL/GenBank/DDBJ databases">
        <title>Genome sequence of Thalassospira lucentensis MCCC 1A02072.</title>
        <authorList>
            <person name="Lu L."/>
            <person name="Lai Q."/>
            <person name="Shao Z."/>
            <person name="Qian P."/>
        </authorList>
    </citation>
    <scope>NUCLEOTIDE SEQUENCE [LARGE SCALE GENOMIC DNA]</scope>
    <source>
        <strain evidence="2 3">MCCC 1A02072</strain>
    </source>
</reference>
<dbReference type="SUPFAM" id="SSF48452">
    <property type="entry name" value="TPR-like"/>
    <property type="match status" value="1"/>
</dbReference>
<proteinExistence type="predicted"/>
<comment type="caution">
    <text evidence="2">The sequence shown here is derived from an EMBL/GenBank/DDBJ whole genome shotgun (WGS) entry which is preliminary data.</text>
</comment>
<dbReference type="AlphaFoldDB" id="A0A154L2U6"/>
<accession>A0A154L2U6</accession>
<dbReference type="InterPro" id="IPR011990">
    <property type="entry name" value="TPR-like_helical_dom_sf"/>
</dbReference>
<organism evidence="2 3">
    <name type="scientific">Thalassospira lucentensis</name>
    <dbReference type="NCBI Taxonomy" id="168935"/>
    <lineage>
        <taxon>Bacteria</taxon>
        <taxon>Pseudomonadati</taxon>
        <taxon>Pseudomonadota</taxon>
        <taxon>Alphaproteobacteria</taxon>
        <taxon>Rhodospirillales</taxon>
        <taxon>Thalassospiraceae</taxon>
        <taxon>Thalassospira</taxon>
    </lineage>
</organism>
<feature type="region of interest" description="Disordered" evidence="1">
    <location>
        <begin position="280"/>
        <end position="376"/>
    </location>
</feature>
<evidence type="ECO:0008006" key="4">
    <source>
        <dbReference type="Google" id="ProtNLM"/>
    </source>
</evidence>
<evidence type="ECO:0000313" key="2">
    <source>
        <dbReference type="EMBL" id="KZB62304.1"/>
    </source>
</evidence>
<feature type="compositionally biased region" description="Low complexity" evidence="1">
    <location>
        <begin position="317"/>
        <end position="349"/>
    </location>
</feature>
<sequence>MLLVVARLLLAAVIVVAGLAVLPVMVTRPALAQAADPVIIRSGAHSGYGRIVLQWNKPVNYTAEIIGDQLVVRFDQPLVASMRGVLGPVSDYVSDGFFDPDGRTVAFVLRDDFEARVFNVGNNVVLDILDKPSPAPVQPASSEPTPPRPAPNPPAEVASEPLPTPQARPNTSSAPEAAVTPAAATPDLEVRVGRHPTFYRLVFDWPNRTDYALNGDQGNQTLAFTSPARIDATGVTRRLPEGVTLRQSATDPLSVGIETNPPRALRHFRSGNKVVVDLMGVQGDPADTGGPGTTTATRSASPTPSAPVAPAAPPSPSQTASDAPSSVGSPSSGAASESASVPSPTAPTDDPIARGLSEQAGTPVSPEAVAPARESIGTLEVTVTQDPTRLTLGFPFGQPGGAAIWSRAGFLWMVFDVRANLDLDAVRQDAAQIVGVIEQIDSPYATVLRMTIPEGIGLYTTPSENGDWNVTLQQGTMQPIERLGPSIELDNQTRARLVVPLINISPTIPIEDPEVGDSLRVVPTREMGYGIETALRYPDFEVLPSVQGVVVAPVNETVQVTNRDDGQAVVVTAADGLNISPEGARLLASATGVRARAGEGREGLIFELDDWRRGGLDNYNKAIHQLRRELAQSGDEHRNKARLELAQYYMANGLGPEADAVASTMEDDDPLIAQKLQFRALKAAIKFLDREYDEAARLLEDDRLPAIPEMQLWRAVTSAARGRPNDGARDLLESVHILDNYPPELLSRLGPLAAEQALIVGNPEAGMDLIEKMLVAKGLGENKIKDVEYLKGIFEEEAGEFEQAVATWDEVAEGDNRKARAHAIFDRTELLMRLERLTLDDAIEQLEKLRFAWRGDGFEMALLRRLGELQIKNKQYREGLNTLRQAAIFFPNSPSATEVTDMMHDTFESIYLGDEINNISAIKAVALYDEFRELTPAGEKGDELIRRLADRMVDVELFDRAETLLEHQVDFRLNGTEKARVGARLALVYLLDSKPEETIRVLDNSEVAGMSDELETQRRHLRARALLDTDRGPEAMASLEGDLSKDAELLRVEYYRDTRDYLSAAETFQRLVGEDQGNMIENFGDERARYVLNWAVNLAMGGQERTLNMLKRRYGIVMAQSPYAEAFSLITSSPSQGLIDYRTLASKVDEVESFQGFLGNYRDQLEKSQLSAIN</sequence>
<name>A0A154L2U6_9PROT</name>
<evidence type="ECO:0000256" key="1">
    <source>
        <dbReference type="SAM" id="MobiDB-lite"/>
    </source>
</evidence>